<evidence type="ECO:0000313" key="4">
    <source>
        <dbReference type="Proteomes" id="UP000784880"/>
    </source>
</evidence>
<dbReference type="Proteomes" id="UP000784880">
    <property type="component" value="Unassembled WGS sequence"/>
</dbReference>
<gene>
    <name evidence="3" type="ORF">KS419_24610</name>
</gene>
<feature type="transmembrane region" description="Helical" evidence="1">
    <location>
        <begin position="7"/>
        <end position="25"/>
    </location>
</feature>
<evidence type="ECO:0000259" key="2">
    <source>
        <dbReference type="Pfam" id="PF07484"/>
    </source>
</evidence>
<evidence type="ECO:0000313" key="3">
    <source>
        <dbReference type="EMBL" id="MBU9714931.1"/>
    </source>
</evidence>
<keyword evidence="1" id="KW-0472">Membrane</keyword>
<evidence type="ECO:0000256" key="1">
    <source>
        <dbReference type="SAM" id="Phobius"/>
    </source>
</evidence>
<keyword evidence="1" id="KW-0812">Transmembrane</keyword>
<protein>
    <submittedName>
        <fullName evidence="3">Tail fiber protein</fullName>
    </submittedName>
</protein>
<dbReference type="RefSeq" id="WP_217069755.1">
    <property type="nucleotide sequence ID" value="NZ_JAHQCS010000189.1"/>
</dbReference>
<dbReference type="EMBL" id="JAHQCS010000189">
    <property type="protein sequence ID" value="MBU9714931.1"/>
    <property type="molecule type" value="Genomic_DNA"/>
</dbReference>
<comment type="caution">
    <text evidence="3">The sequence shown here is derived from an EMBL/GenBank/DDBJ whole genome shotgun (WGS) entry which is preliminary data.</text>
</comment>
<keyword evidence="1" id="KW-1133">Transmembrane helix</keyword>
<dbReference type="InterPro" id="IPR011083">
    <property type="entry name" value="Phage_tail_collar_dom"/>
</dbReference>
<organism evidence="3 4">
    <name type="scientific">Evansella tamaricis</name>
    <dbReference type="NCBI Taxonomy" id="2069301"/>
    <lineage>
        <taxon>Bacteria</taxon>
        <taxon>Bacillati</taxon>
        <taxon>Bacillota</taxon>
        <taxon>Bacilli</taxon>
        <taxon>Bacillales</taxon>
        <taxon>Bacillaceae</taxon>
        <taxon>Evansella</taxon>
    </lineage>
</organism>
<dbReference type="Pfam" id="PF07484">
    <property type="entry name" value="Collar"/>
    <property type="match status" value="1"/>
</dbReference>
<proteinExistence type="predicted"/>
<sequence>MSKIKKIFMVIAIFGIIGATIINVSPQEDHQVSAYVDGTYIGEIRLFPYDFAPDGWLKCDGSLLPISSNTTLYSLIGIKYGGNGISTFGIPDLRGAEPLPGTSYYIAIQGLYPTRP</sequence>
<keyword evidence="4" id="KW-1185">Reference proteome</keyword>
<feature type="domain" description="Phage tail collar" evidence="2">
    <location>
        <begin position="42"/>
        <end position="97"/>
    </location>
</feature>
<name>A0ABS6JMM7_9BACI</name>
<accession>A0ABS6JMM7</accession>
<reference evidence="3 4" key="1">
    <citation type="submission" date="2021-06" db="EMBL/GenBank/DDBJ databases">
        <title>Bacillus sp. RD4P76, an endophyte from a halophyte.</title>
        <authorList>
            <person name="Sun J.-Q."/>
        </authorList>
    </citation>
    <scope>NUCLEOTIDE SEQUENCE [LARGE SCALE GENOMIC DNA]</scope>
    <source>
        <strain evidence="3 4">CGMCC 1.15917</strain>
    </source>
</reference>